<evidence type="ECO:0000313" key="2">
    <source>
        <dbReference type="EMBL" id="CAB4907401.1"/>
    </source>
</evidence>
<proteinExistence type="predicted"/>
<accession>A0A6J7GGB0</accession>
<sequence>MQSVAKGSSKVLLSATLSVLLGVGVVAGVGYTLNSASDDGRAPVIATMMGNIDTPKGNMPHATATLSVYADSESSQGAHGPDGGGHPGYVTYGPSNHLILPAHSLVTITINGYDGGESLNAPFFGKVIGTVDGSMDVDGKKVTSLGMTEVQHTFTIHSLPTSSQDPLFVNIPLSKQPDDAMEKFDTDGTLPAPVVTTFSFYTGGAGEYVWNCEFPCGDGTYAKFGAAMSKYGYMSGKVSVVEHI</sequence>
<evidence type="ECO:0000256" key="1">
    <source>
        <dbReference type="SAM" id="MobiDB-lite"/>
    </source>
</evidence>
<organism evidence="2">
    <name type="scientific">freshwater metagenome</name>
    <dbReference type="NCBI Taxonomy" id="449393"/>
    <lineage>
        <taxon>unclassified sequences</taxon>
        <taxon>metagenomes</taxon>
        <taxon>ecological metagenomes</taxon>
    </lineage>
</organism>
<dbReference type="AlphaFoldDB" id="A0A6J7GGB0"/>
<name>A0A6J7GGB0_9ZZZZ</name>
<gene>
    <name evidence="2" type="ORF">UFOPK3608_00722</name>
</gene>
<feature type="region of interest" description="Disordered" evidence="1">
    <location>
        <begin position="69"/>
        <end position="88"/>
    </location>
</feature>
<reference evidence="2" key="1">
    <citation type="submission" date="2020-05" db="EMBL/GenBank/DDBJ databases">
        <authorList>
            <person name="Chiriac C."/>
            <person name="Salcher M."/>
            <person name="Ghai R."/>
            <person name="Kavagutti S V."/>
        </authorList>
    </citation>
    <scope>NUCLEOTIDE SEQUENCE</scope>
</reference>
<dbReference type="EMBL" id="CAFBMP010000041">
    <property type="protein sequence ID" value="CAB4907401.1"/>
    <property type="molecule type" value="Genomic_DNA"/>
</dbReference>
<protein>
    <submittedName>
        <fullName evidence="2">Unannotated protein</fullName>
    </submittedName>
</protein>